<dbReference type="Proteomes" id="UP001163321">
    <property type="component" value="Chromosome 13"/>
</dbReference>
<accession>A0ACC0WH58</accession>
<dbReference type="EMBL" id="CM047592">
    <property type="protein sequence ID" value="KAI9917727.1"/>
    <property type="molecule type" value="Genomic_DNA"/>
</dbReference>
<reference evidence="1 2" key="1">
    <citation type="journal article" date="2022" name="bioRxiv">
        <title>The genome of the oomycete Peronosclerospora sorghi, a cosmopolitan pathogen of maize and sorghum, is inflated with dispersed pseudogenes.</title>
        <authorList>
            <person name="Fletcher K."/>
            <person name="Martin F."/>
            <person name="Isakeit T."/>
            <person name="Cavanaugh K."/>
            <person name="Magill C."/>
            <person name="Michelmore R."/>
        </authorList>
    </citation>
    <scope>NUCLEOTIDE SEQUENCE [LARGE SCALE GENOMIC DNA]</scope>
    <source>
        <strain evidence="1">P6</strain>
    </source>
</reference>
<proteinExistence type="predicted"/>
<sequence>MQNCYYPLPAQPQLPLPVDDDVPMERLDNLRLSSNDIRRPFMQLGAVSRAAGSAYVEFGRTRVVCAVYGPRTDTRARREFSREGQLICDVKYAPFADEWSRRERGQDADEMELSAILEEALAPAVMLHKMPKCVVSVFATVLENDGGVFAAVVNAASLALADAAVEMYDMVTAACAGFVNGSVILDPNRKEEERGDGMLTMAYMPSVGRLTYVLQSGKIDHTELQEAVDLCTDACTGVVRSLLVASLVQALS</sequence>
<keyword evidence="2" id="KW-1185">Reference proteome</keyword>
<comment type="caution">
    <text evidence="1">The sequence shown here is derived from an EMBL/GenBank/DDBJ whole genome shotgun (WGS) entry which is preliminary data.</text>
</comment>
<name>A0ACC0WH58_9STRA</name>
<organism evidence="1 2">
    <name type="scientific">Peronosclerospora sorghi</name>
    <dbReference type="NCBI Taxonomy" id="230839"/>
    <lineage>
        <taxon>Eukaryota</taxon>
        <taxon>Sar</taxon>
        <taxon>Stramenopiles</taxon>
        <taxon>Oomycota</taxon>
        <taxon>Peronosporomycetes</taxon>
        <taxon>Peronosporales</taxon>
        <taxon>Peronosporaceae</taxon>
        <taxon>Peronosclerospora</taxon>
    </lineage>
</organism>
<evidence type="ECO:0000313" key="1">
    <source>
        <dbReference type="EMBL" id="KAI9917727.1"/>
    </source>
</evidence>
<evidence type="ECO:0000313" key="2">
    <source>
        <dbReference type="Proteomes" id="UP001163321"/>
    </source>
</evidence>
<gene>
    <name evidence="1" type="ORF">PsorP6_012355</name>
</gene>
<protein>
    <submittedName>
        <fullName evidence="1">Uncharacterized protein</fullName>
    </submittedName>
</protein>